<proteinExistence type="predicted"/>
<feature type="transmembrane region" description="Helical" evidence="5">
    <location>
        <begin position="270"/>
        <end position="287"/>
    </location>
</feature>
<feature type="transmembrane region" description="Helical" evidence="5">
    <location>
        <begin position="210"/>
        <end position="234"/>
    </location>
</feature>
<feature type="transmembrane region" description="Helical" evidence="5">
    <location>
        <begin position="50"/>
        <end position="68"/>
    </location>
</feature>
<dbReference type="AlphaFoldDB" id="A0A3D8L3F2"/>
<evidence type="ECO:0000256" key="2">
    <source>
        <dbReference type="ARBA" id="ARBA00022692"/>
    </source>
</evidence>
<gene>
    <name evidence="7" type="ORF">DXT99_23230</name>
</gene>
<keyword evidence="3 5" id="KW-1133">Transmembrane helix</keyword>
<dbReference type="Pfam" id="PF00916">
    <property type="entry name" value="Sulfate_transp"/>
    <property type="match status" value="1"/>
</dbReference>
<evidence type="ECO:0000256" key="3">
    <source>
        <dbReference type="ARBA" id="ARBA00022989"/>
    </source>
</evidence>
<accession>A0A3D8L3F2</accession>
<protein>
    <submittedName>
        <fullName evidence="7">SulP family inorganic anion transporter</fullName>
    </submittedName>
</protein>
<feature type="transmembrane region" description="Helical" evidence="5">
    <location>
        <begin position="348"/>
        <end position="365"/>
    </location>
</feature>
<dbReference type="EMBL" id="QRGR01000036">
    <property type="protein sequence ID" value="RDV11938.1"/>
    <property type="molecule type" value="Genomic_DNA"/>
</dbReference>
<feature type="transmembrane region" description="Helical" evidence="5">
    <location>
        <begin position="24"/>
        <end position="44"/>
    </location>
</feature>
<dbReference type="GO" id="GO:0016020">
    <property type="term" value="C:membrane"/>
    <property type="evidence" value="ECO:0007669"/>
    <property type="project" value="UniProtKB-SubCell"/>
</dbReference>
<evidence type="ECO:0000259" key="6">
    <source>
        <dbReference type="Pfam" id="PF00916"/>
    </source>
</evidence>
<keyword evidence="8" id="KW-1185">Reference proteome</keyword>
<evidence type="ECO:0000313" key="7">
    <source>
        <dbReference type="EMBL" id="RDV11938.1"/>
    </source>
</evidence>
<dbReference type="InterPro" id="IPR001902">
    <property type="entry name" value="SLC26A/SulP_fam"/>
</dbReference>
<comment type="subcellular location">
    <subcellularLocation>
        <location evidence="1">Membrane</location>
        <topology evidence="1">Multi-pass membrane protein</topology>
    </subcellularLocation>
</comment>
<feature type="transmembrane region" description="Helical" evidence="5">
    <location>
        <begin position="181"/>
        <end position="198"/>
    </location>
</feature>
<evidence type="ECO:0000256" key="4">
    <source>
        <dbReference type="ARBA" id="ARBA00023136"/>
    </source>
</evidence>
<feature type="transmembrane region" description="Helical" evidence="5">
    <location>
        <begin position="401"/>
        <end position="433"/>
    </location>
</feature>
<dbReference type="OrthoDB" id="9769739at2"/>
<organism evidence="7 8">
    <name type="scientific">Pontibacter diazotrophicus</name>
    <dbReference type="NCBI Taxonomy" id="1400979"/>
    <lineage>
        <taxon>Bacteria</taxon>
        <taxon>Pseudomonadati</taxon>
        <taxon>Bacteroidota</taxon>
        <taxon>Cytophagia</taxon>
        <taxon>Cytophagales</taxon>
        <taxon>Hymenobacteraceae</taxon>
        <taxon>Pontibacter</taxon>
    </lineage>
</organism>
<dbReference type="SUPFAM" id="SSF52091">
    <property type="entry name" value="SpoIIaa-like"/>
    <property type="match status" value="1"/>
</dbReference>
<dbReference type="RefSeq" id="WP_115567985.1">
    <property type="nucleotide sequence ID" value="NZ_QRGR01000036.1"/>
</dbReference>
<keyword evidence="2 5" id="KW-0812">Transmembrane</keyword>
<feature type="transmembrane region" description="Helical" evidence="5">
    <location>
        <begin position="127"/>
        <end position="146"/>
    </location>
</feature>
<dbReference type="Gene3D" id="3.30.750.24">
    <property type="entry name" value="STAS domain"/>
    <property type="match status" value="1"/>
</dbReference>
<dbReference type="Proteomes" id="UP000256708">
    <property type="component" value="Unassembled WGS sequence"/>
</dbReference>
<feature type="domain" description="SLC26A/SulP transporter" evidence="6">
    <location>
        <begin position="20"/>
        <end position="405"/>
    </location>
</feature>
<dbReference type="PANTHER" id="PTHR11814">
    <property type="entry name" value="SULFATE TRANSPORTER"/>
    <property type="match status" value="1"/>
</dbReference>
<evidence type="ECO:0000256" key="5">
    <source>
        <dbReference type="SAM" id="Phobius"/>
    </source>
</evidence>
<dbReference type="GO" id="GO:0055085">
    <property type="term" value="P:transmembrane transport"/>
    <property type="evidence" value="ECO:0007669"/>
    <property type="project" value="InterPro"/>
</dbReference>
<sequence>MKVLKTAPFTSGLAGLRENFKSDALSGFLVFLIALPLCLGISLASGFPPVAGILTAIIGGMVVSFLGGSELTIKGPAAGLIVIALGAVEELGQGDSLLGYKLALATIVVAGVIQILFGLLRSGVLGDFFPVAAVSGMMTSIGIIIISKQVFTLMGVKPAGKEPLELLVEIPQGIANLNPQIAIIGVTSLLILFILPLLKNKYLKRVPAPLLVILISIPLGHLFGLAHSHTYLFLDKHNYSVGPEFLVTLPKDLLSAITFPDFSQVFSGTSIKYIIMFAVVGSLESILSTKAVDTLDPYKRKANLNRDMVGVGIGNTLAGLIGGLPMISEIVRSSANVNNGGKTRWANFFHGVFLLGFVALAPGLIHQIPLAALAAMLIYTGFRLASPTTFIQTFHKGWEQLVIFLITIIFTLSTDLLVGIGAGIAAELLILMIKGLPVKSIFKPGIKLQQHEDNDYIHIALSDGAVFSNYIKLRKYLDSLPRQKHLVLDFSETIVVDHTVMRHLHQYREEYMAQGGWLEMTGLHAHKPVSKHPLAARVRAQKKKQVKVAA</sequence>
<keyword evidence="4 5" id="KW-0472">Membrane</keyword>
<feature type="transmembrane region" description="Helical" evidence="5">
    <location>
        <begin position="75"/>
        <end position="92"/>
    </location>
</feature>
<feature type="transmembrane region" description="Helical" evidence="5">
    <location>
        <begin position="308"/>
        <end position="328"/>
    </location>
</feature>
<dbReference type="InterPro" id="IPR011547">
    <property type="entry name" value="SLC26A/SulP_dom"/>
</dbReference>
<evidence type="ECO:0000313" key="8">
    <source>
        <dbReference type="Proteomes" id="UP000256708"/>
    </source>
</evidence>
<dbReference type="InterPro" id="IPR036513">
    <property type="entry name" value="STAS_dom_sf"/>
</dbReference>
<name>A0A3D8L3F2_9BACT</name>
<reference evidence="8" key="1">
    <citation type="submission" date="2018-08" db="EMBL/GenBank/DDBJ databases">
        <authorList>
            <person name="Liu Z.-W."/>
            <person name="Du Z.-J."/>
        </authorList>
    </citation>
    <scope>NUCLEOTIDE SEQUENCE [LARGE SCALE GENOMIC DNA]</scope>
    <source>
        <strain evidence="8">H4X</strain>
    </source>
</reference>
<comment type="caution">
    <text evidence="7">The sequence shown here is derived from an EMBL/GenBank/DDBJ whole genome shotgun (WGS) entry which is preliminary data.</text>
</comment>
<evidence type="ECO:0000256" key="1">
    <source>
        <dbReference type="ARBA" id="ARBA00004141"/>
    </source>
</evidence>
<feature type="transmembrane region" description="Helical" evidence="5">
    <location>
        <begin position="98"/>
        <end position="120"/>
    </location>
</feature>